<dbReference type="PANTHER" id="PTHR13555:SF36">
    <property type="entry name" value="ZINC FINGER C2HC DOMAIN-CONTAINING PROTEIN 1B"/>
    <property type="match status" value="1"/>
</dbReference>
<feature type="region of interest" description="Disordered" evidence="7">
    <location>
        <begin position="1"/>
        <end position="25"/>
    </location>
</feature>
<evidence type="ECO:0000256" key="1">
    <source>
        <dbReference type="ARBA" id="ARBA00022723"/>
    </source>
</evidence>
<feature type="compositionally biased region" description="Polar residues" evidence="7">
    <location>
        <begin position="574"/>
        <end position="583"/>
    </location>
</feature>
<reference evidence="9" key="1">
    <citation type="submission" date="2022-12" db="EMBL/GenBank/DDBJ databases">
        <title>Genome assemblies of Blomia tropicalis.</title>
        <authorList>
            <person name="Cui Y."/>
        </authorList>
    </citation>
    <scope>NUCLEOTIDE SEQUENCE</scope>
    <source>
        <tissue evidence="9">Adult mites</tissue>
    </source>
</reference>
<feature type="compositionally biased region" description="Low complexity" evidence="7">
    <location>
        <begin position="534"/>
        <end position="573"/>
    </location>
</feature>
<comment type="caution">
    <text evidence="9">The sequence shown here is derived from an EMBL/GenBank/DDBJ whole genome shotgun (WGS) entry which is preliminary data.</text>
</comment>
<feature type="region of interest" description="Disordered" evidence="7">
    <location>
        <begin position="524"/>
        <end position="594"/>
    </location>
</feature>
<feature type="compositionally biased region" description="Polar residues" evidence="7">
    <location>
        <begin position="347"/>
        <end position="368"/>
    </location>
</feature>
<protein>
    <recommendedName>
        <fullName evidence="8">C2HC/C3H-type domain-containing protein</fullName>
    </recommendedName>
</protein>
<feature type="compositionally biased region" description="Basic and acidic residues" evidence="7">
    <location>
        <begin position="191"/>
        <end position="209"/>
    </location>
</feature>
<keyword evidence="6" id="KW-0175">Coiled coil</keyword>
<dbReference type="PROSITE" id="PS52027">
    <property type="entry name" value="ZF_C2HC_C3H"/>
    <property type="match status" value="2"/>
</dbReference>
<dbReference type="GO" id="GO:0008270">
    <property type="term" value="F:zinc ion binding"/>
    <property type="evidence" value="ECO:0007669"/>
    <property type="project" value="UniProtKB-KW"/>
</dbReference>
<feature type="region of interest" description="Disordered" evidence="7">
    <location>
        <begin position="85"/>
        <end position="112"/>
    </location>
</feature>
<proteinExistence type="predicted"/>
<gene>
    <name evidence="9" type="ORF">RDWZM_001196</name>
</gene>
<feature type="coiled-coil region" evidence="6">
    <location>
        <begin position="30"/>
        <end position="68"/>
    </location>
</feature>
<name>A0A9Q0RQE0_BLOTA</name>
<feature type="region of interest" description="Disordered" evidence="7">
    <location>
        <begin position="435"/>
        <end position="459"/>
    </location>
</feature>
<dbReference type="AlphaFoldDB" id="A0A9Q0RQE0"/>
<feature type="domain" description="C2HC/C3H-type" evidence="8">
    <location>
        <begin position="21"/>
        <end position="50"/>
    </location>
</feature>
<keyword evidence="10" id="KW-1185">Reference proteome</keyword>
<evidence type="ECO:0000256" key="2">
    <source>
        <dbReference type="ARBA" id="ARBA00022737"/>
    </source>
</evidence>
<feature type="compositionally biased region" description="Polar residues" evidence="7">
    <location>
        <begin position="1"/>
        <end position="13"/>
    </location>
</feature>
<evidence type="ECO:0000256" key="6">
    <source>
        <dbReference type="SAM" id="Coils"/>
    </source>
</evidence>
<dbReference type="InterPro" id="IPR049899">
    <property type="entry name" value="Znf_C2HC_C3H"/>
</dbReference>
<keyword evidence="2" id="KW-0677">Repeat</keyword>
<dbReference type="Proteomes" id="UP001142055">
    <property type="component" value="Chromosome 1"/>
</dbReference>
<dbReference type="Gene3D" id="3.30.160.60">
    <property type="entry name" value="Classic Zinc Finger"/>
    <property type="match status" value="1"/>
</dbReference>
<keyword evidence="4" id="KW-0862">Zinc</keyword>
<feature type="compositionally biased region" description="Polar residues" evidence="7">
    <location>
        <begin position="378"/>
        <end position="399"/>
    </location>
</feature>
<dbReference type="PANTHER" id="PTHR13555">
    <property type="entry name" value="C2H2 ZINC FINGER CGI-62-RELATED"/>
    <property type="match status" value="1"/>
</dbReference>
<evidence type="ECO:0000256" key="3">
    <source>
        <dbReference type="ARBA" id="ARBA00022771"/>
    </source>
</evidence>
<feature type="compositionally biased region" description="Low complexity" evidence="7">
    <location>
        <begin position="259"/>
        <end position="282"/>
    </location>
</feature>
<feature type="domain" description="C2HC/C3H-type" evidence="8">
    <location>
        <begin position="164"/>
        <end position="193"/>
    </location>
</feature>
<dbReference type="InterPro" id="IPR026319">
    <property type="entry name" value="ZC2HC1A/B-like"/>
</dbReference>
<feature type="region of interest" description="Disordered" evidence="7">
    <location>
        <begin position="191"/>
        <end position="400"/>
    </location>
</feature>
<dbReference type="OMA" id="LAKFCYE"/>
<keyword evidence="3 5" id="KW-0863">Zinc-finger</keyword>
<feature type="compositionally biased region" description="Polar residues" evidence="7">
    <location>
        <begin position="283"/>
        <end position="328"/>
    </location>
</feature>
<evidence type="ECO:0000313" key="9">
    <source>
        <dbReference type="EMBL" id="KAJ6222651.1"/>
    </source>
</evidence>
<dbReference type="Pfam" id="PF13913">
    <property type="entry name" value="zf-C2HC_2"/>
    <property type="match status" value="2"/>
</dbReference>
<accession>A0A9Q0RQE0</accession>
<evidence type="ECO:0000259" key="8">
    <source>
        <dbReference type="PROSITE" id="PS52027"/>
    </source>
</evidence>
<evidence type="ECO:0000256" key="7">
    <source>
        <dbReference type="SAM" id="MobiDB-lite"/>
    </source>
</evidence>
<evidence type="ECO:0000313" key="10">
    <source>
        <dbReference type="Proteomes" id="UP001142055"/>
    </source>
</evidence>
<feature type="compositionally biased region" description="Low complexity" evidence="7">
    <location>
        <begin position="220"/>
        <end position="241"/>
    </location>
</feature>
<feature type="compositionally biased region" description="Low complexity" evidence="7">
    <location>
        <begin position="85"/>
        <end position="108"/>
    </location>
</feature>
<evidence type="ECO:0000256" key="4">
    <source>
        <dbReference type="ARBA" id="ARBA00022833"/>
    </source>
</evidence>
<feature type="compositionally biased region" description="Low complexity" evidence="7">
    <location>
        <begin position="329"/>
        <end position="346"/>
    </location>
</feature>
<organism evidence="9 10">
    <name type="scientific">Blomia tropicalis</name>
    <name type="common">Mite</name>
    <dbReference type="NCBI Taxonomy" id="40697"/>
    <lineage>
        <taxon>Eukaryota</taxon>
        <taxon>Metazoa</taxon>
        <taxon>Ecdysozoa</taxon>
        <taxon>Arthropoda</taxon>
        <taxon>Chelicerata</taxon>
        <taxon>Arachnida</taxon>
        <taxon>Acari</taxon>
        <taxon>Acariformes</taxon>
        <taxon>Sarcoptiformes</taxon>
        <taxon>Astigmata</taxon>
        <taxon>Glycyphagoidea</taxon>
        <taxon>Echimyopodidae</taxon>
        <taxon>Blomia</taxon>
    </lineage>
</organism>
<evidence type="ECO:0000256" key="5">
    <source>
        <dbReference type="PROSITE-ProRule" id="PRU01371"/>
    </source>
</evidence>
<keyword evidence="1" id="KW-0479">Metal-binding</keyword>
<feature type="region of interest" description="Disordered" evidence="7">
    <location>
        <begin position="139"/>
        <end position="163"/>
    </location>
</feature>
<dbReference type="EMBL" id="JAPWDV010000001">
    <property type="protein sequence ID" value="KAJ6222651.1"/>
    <property type="molecule type" value="Genomic_DNA"/>
</dbReference>
<sequence>MVEQSDSLTNTEPNVDEASTDRSPCPLCGRKFLTERLDKHMEICSKLKEKKRKQFDSIKQRAENLDKINNYPTEIAIVATGKDTTSTTTSTTTKTNNTKGSTTSTIGSDVKEKAKPIPNWKRQHEEFIRTIRAARGEVVENDHTNSIEEEDEDGSGRTRTLPPGMVECPTCMRRFSERAAERHINWCAGRQKNEMKQKNSDPEAMERMKARTKYKPPPISQSSTTVTTNRSRSRSSGSIKSEPIISKIGTLKRPPTNQSDTSTIRSNSTSSHKSISSSESATNNINRKYTRNISKSTESLPTNSRTTTTTNKVQSRNNSRAKMNNNRKSTSTGGSDGNSSRNSTRTDNGNHSRMQQQRDTPNNNNVNGQRPMVRRSGTRNNQATAKINTGLNGSTSTTKLPPKAPIMKFKEKFPHHQQRVNSRQFDSEVLRRNSSAYDDSPKTVPGVRTGGISPIKNQNGFDKRSEMNLTTIGCDIKKRIDMELGGLYDNDLLMNQYDTIGYNRYVDGYLVTKVKDGIIERKRSHSVNSDEARGSTSDSTDSGLGVYGLQQLQQQQQQQQQQLQQDQSMSQQQRKNGSNNSNYPVADVMSPPMSELERRSRLLLRNGSLNDIHLMEPEVMLADHRHHSNMDDDEPLSQYFDEMGEKLSSTTIDLTPRFCHNCGTKYPNTLAKFCYECGNRRFATSAVS</sequence>